<sequence length="61" mass="7381">MILFFNKSICSSFMQALFKRTYWLRFLSQLQREDIIKEIFLKLSLMLEVIALDQSQSRMET</sequence>
<evidence type="ECO:0000313" key="2">
    <source>
        <dbReference type="Proteomes" id="UP000636709"/>
    </source>
</evidence>
<dbReference type="AlphaFoldDB" id="A0A835FDB0"/>
<dbReference type="EMBL" id="JACEFO010001293">
    <property type="protein sequence ID" value="KAF8742389.1"/>
    <property type="molecule type" value="Genomic_DNA"/>
</dbReference>
<organism evidence="1 2">
    <name type="scientific">Digitaria exilis</name>
    <dbReference type="NCBI Taxonomy" id="1010633"/>
    <lineage>
        <taxon>Eukaryota</taxon>
        <taxon>Viridiplantae</taxon>
        <taxon>Streptophyta</taxon>
        <taxon>Embryophyta</taxon>
        <taxon>Tracheophyta</taxon>
        <taxon>Spermatophyta</taxon>
        <taxon>Magnoliopsida</taxon>
        <taxon>Liliopsida</taxon>
        <taxon>Poales</taxon>
        <taxon>Poaceae</taxon>
        <taxon>PACMAD clade</taxon>
        <taxon>Panicoideae</taxon>
        <taxon>Panicodae</taxon>
        <taxon>Paniceae</taxon>
        <taxon>Anthephorinae</taxon>
        <taxon>Digitaria</taxon>
    </lineage>
</organism>
<name>A0A835FDB0_9POAL</name>
<protein>
    <submittedName>
        <fullName evidence="1">Uncharacterized protein</fullName>
    </submittedName>
</protein>
<reference evidence="1" key="1">
    <citation type="submission" date="2020-07" db="EMBL/GenBank/DDBJ databases">
        <title>Genome sequence and genetic diversity analysis of an under-domesticated orphan crop, white fonio (Digitaria exilis).</title>
        <authorList>
            <person name="Bennetzen J.L."/>
            <person name="Chen S."/>
            <person name="Ma X."/>
            <person name="Wang X."/>
            <person name="Yssel A.E.J."/>
            <person name="Chaluvadi S.R."/>
            <person name="Johnson M."/>
            <person name="Gangashetty P."/>
            <person name="Hamidou F."/>
            <person name="Sanogo M.D."/>
            <person name="Zwaenepoel A."/>
            <person name="Wallace J."/>
            <person name="Van De Peer Y."/>
            <person name="Van Deynze A."/>
        </authorList>
    </citation>
    <scope>NUCLEOTIDE SEQUENCE</scope>
    <source>
        <tissue evidence="1">Leaves</tissue>
    </source>
</reference>
<keyword evidence="2" id="KW-1185">Reference proteome</keyword>
<gene>
    <name evidence="1" type="ORF">HU200_013631</name>
</gene>
<proteinExistence type="predicted"/>
<dbReference type="Proteomes" id="UP000636709">
    <property type="component" value="Unassembled WGS sequence"/>
</dbReference>
<evidence type="ECO:0000313" key="1">
    <source>
        <dbReference type="EMBL" id="KAF8742389.1"/>
    </source>
</evidence>
<accession>A0A835FDB0</accession>
<comment type="caution">
    <text evidence="1">The sequence shown here is derived from an EMBL/GenBank/DDBJ whole genome shotgun (WGS) entry which is preliminary data.</text>
</comment>